<sequence length="62" mass="7019">MRIHGIRDGKSLPDTTALFGAPSPIRNDRDLRLMIQVFQSFTEMMASRPRATLSYRPQANGQ</sequence>
<gene>
    <name evidence="1" type="ORF">PHMEG_0004816</name>
</gene>
<reference evidence="2" key="1">
    <citation type="submission" date="2017-03" db="EMBL/GenBank/DDBJ databases">
        <title>Phytopthora megakarya and P. palmivora, two closely related causual agents of cacao black pod achieved similar genome size and gene model numbers by different mechanisms.</title>
        <authorList>
            <person name="Ali S."/>
            <person name="Shao J."/>
            <person name="Larry D.J."/>
            <person name="Kronmiller B."/>
            <person name="Shen D."/>
            <person name="Strem M.D."/>
            <person name="Melnick R.L."/>
            <person name="Guiltinan M.J."/>
            <person name="Tyler B.M."/>
            <person name="Meinhardt L.W."/>
            <person name="Bailey B.A."/>
        </authorList>
    </citation>
    <scope>NUCLEOTIDE SEQUENCE [LARGE SCALE GENOMIC DNA]</scope>
    <source>
        <strain evidence="2">zdho120</strain>
    </source>
</reference>
<name>A0A225WSZ0_9STRA</name>
<dbReference type="EMBL" id="NBNE01000294">
    <property type="protein sequence ID" value="OWZ20754.1"/>
    <property type="molecule type" value="Genomic_DNA"/>
</dbReference>
<protein>
    <submittedName>
        <fullName evidence="1">Uncharacterized protein</fullName>
    </submittedName>
</protein>
<evidence type="ECO:0000313" key="1">
    <source>
        <dbReference type="EMBL" id="OWZ20754.1"/>
    </source>
</evidence>
<evidence type="ECO:0000313" key="2">
    <source>
        <dbReference type="Proteomes" id="UP000198211"/>
    </source>
</evidence>
<dbReference type="AlphaFoldDB" id="A0A225WSZ0"/>
<accession>A0A225WSZ0</accession>
<comment type="caution">
    <text evidence="1">The sequence shown here is derived from an EMBL/GenBank/DDBJ whole genome shotgun (WGS) entry which is preliminary data.</text>
</comment>
<keyword evidence="2" id="KW-1185">Reference proteome</keyword>
<organism evidence="1 2">
    <name type="scientific">Phytophthora megakarya</name>
    <dbReference type="NCBI Taxonomy" id="4795"/>
    <lineage>
        <taxon>Eukaryota</taxon>
        <taxon>Sar</taxon>
        <taxon>Stramenopiles</taxon>
        <taxon>Oomycota</taxon>
        <taxon>Peronosporomycetes</taxon>
        <taxon>Peronosporales</taxon>
        <taxon>Peronosporaceae</taxon>
        <taxon>Phytophthora</taxon>
    </lineage>
</organism>
<proteinExistence type="predicted"/>
<dbReference type="Proteomes" id="UP000198211">
    <property type="component" value="Unassembled WGS sequence"/>
</dbReference>